<dbReference type="AlphaFoldDB" id="A0A5D0MHB5"/>
<dbReference type="Proteomes" id="UP000323337">
    <property type="component" value="Unassembled WGS sequence"/>
</dbReference>
<dbReference type="InterPro" id="IPR027417">
    <property type="entry name" value="P-loop_NTPase"/>
</dbReference>
<protein>
    <submittedName>
        <fullName evidence="5">ABC transporter ATP-binding protein</fullName>
    </submittedName>
</protein>
<dbReference type="PANTHER" id="PTHR43023:SF6">
    <property type="entry name" value="INTERMEMBRANE PHOSPHOLIPID TRANSPORT SYSTEM ATP-BINDING PROTEIN MLAF"/>
    <property type="match status" value="1"/>
</dbReference>
<dbReference type="PROSITE" id="PS50893">
    <property type="entry name" value="ABC_TRANSPORTER_2"/>
    <property type="match status" value="1"/>
</dbReference>
<evidence type="ECO:0000259" key="4">
    <source>
        <dbReference type="PROSITE" id="PS50893"/>
    </source>
</evidence>
<evidence type="ECO:0000313" key="5">
    <source>
        <dbReference type="EMBL" id="TYB33067.1"/>
    </source>
</evidence>
<evidence type="ECO:0000313" key="6">
    <source>
        <dbReference type="Proteomes" id="UP000323337"/>
    </source>
</evidence>
<name>A0A5D0MHB5_FLESI</name>
<evidence type="ECO:0000256" key="3">
    <source>
        <dbReference type="ARBA" id="ARBA00022840"/>
    </source>
</evidence>
<dbReference type="InterPro" id="IPR017871">
    <property type="entry name" value="ABC_transporter-like_CS"/>
</dbReference>
<dbReference type="GO" id="GO:0016887">
    <property type="term" value="F:ATP hydrolysis activity"/>
    <property type="evidence" value="ECO:0007669"/>
    <property type="project" value="InterPro"/>
</dbReference>
<evidence type="ECO:0000256" key="1">
    <source>
        <dbReference type="ARBA" id="ARBA00022448"/>
    </source>
</evidence>
<dbReference type="RefSeq" id="WP_303701441.1">
    <property type="nucleotide sequence ID" value="NZ_VSIV01000209.1"/>
</dbReference>
<dbReference type="GO" id="GO:0005524">
    <property type="term" value="F:ATP binding"/>
    <property type="evidence" value="ECO:0007669"/>
    <property type="project" value="UniProtKB-KW"/>
</dbReference>
<gene>
    <name evidence="5" type="ORF">FXF49_08345</name>
</gene>
<organism evidence="5 6">
    <name type="scientific">Flexistipes sinusarabici</name>
    <dbReference type="NCBI Taxonomy" id="2352"/>
    <lineage>
        <taxon>Bacteria</taxon>
        <taxon>Pseudomonadati</taxon>
        <taxon>Deferribacterota</taxon>
        <taxon>Deferribacteres</taxon>
        <taxon>Deferribacterales</taxon>
        <taxon>Flexistipitaceae</taxon>
        <taxon>Flexistipes</taxon>
    </lineage>
</organism>
<keyword evidence="3 5" id="KW-0067">ATP-binding</keyword>
<evidence type="ECO:0000256" key="2">
    <source>
        <dbReference type="ARBA" id="ARBA00022741"/>
    </source>
</evidence>
<feature type="domain" description="ABC transporter" evidence="4">
    <location>
        <begin position="10"/>
        <end position="246"/>
    </location>
</feature>
<dbReference type="PROSITE" id="PS00211">
    <property type="entry name" value="ABC_TRANSPORTER_1"/>
    <property type="match status" value="1"/>
</dbReference>
<keyword evidence="1" id="KW-0813">Transport</keyword>
<dbReference type="SMART" id="SM00382">
    <property type="entry name" value="AAA"/>
    <property type="match status" value="1"/>
</dbReference>
<dbReference type="CDD" id="cd03261">
    <property type="entry name" value="ABC_Org_Solvent_Resistant"/>
    <property type="match status" value="1"/>
</dbReference>
<dbReference type="InterPro" id="IPR003439">
    <property type="entry name" value="ABC_transporter-like_ATP-bd"/>
</dbReference>
<dbReference type="Gene3D" id="3.40.50.300">
    <property type="entry name" value="P-loop containing nucleotide triphosphate hydrolases"/>
    <property type="match status" value="1"/>
</dbReference>
<keyword evidence="2" id="KW-0547">Nucleotide-binding</keyword>
<reference evidence="5 6" key="1">
    <citation type="submission" date="2019-08" db="EMBL/GenBank/DDBJ databases">
        <title>Genomic characterization of a novel candidate phylum (ARYD3) from a high temperature, high salinity tertiary oil reservoir in north central Oklahoma, USA.</title>
        <authorList>
            <person name="Youssef N.H."/>
            <person name="Yadav A."/>
            <person name="Elshahed M.S."/>
        </authorList>
    </citation>
    <scope>NUCLEOTIDE SEQUENCE [LARGE SCALE GENOMIC DNA]</scope>
    <source>
        <strain evidence="5">ARYD1</strain>
    </source>
</reference>
<dbReference type="EMBL" id="VSIV01000209">
    <property type="protein sequence ID" value="TYB33067.1"/>
    <property type="molecule type" value="Genomic_DNA"/>
</dbReference>
<accession>A0A5D0MHB5</accession>
<dbReference type="PANTHER" id="PTHR43023">
    <property type="entry name" value="PROTEIN TRIGALACTOSYLDIACYLGLYCEROL 3, CHLOROPLASTIC"/>
    <property type="match status" value="1"/>
</dbReference>
<dbReference type="Pfam" id="PF00005">
    <property type="entry name" value="ABC_tran"/>
    <property type="match status" value="1"/>
</dbReference>
<dbReference type="SUPFAM" id="SSF52540">
    <property type="entry name" value="P-loop containing nucleoside triphosphate hydrolases"/>
    <property type="match status" value="1"/>
</dbReference>
<sequence>MGIKDSDIVIEMSDIYKSFGPQKVHEGINLLIPRNKISVILGPSGTGKSVLLKQMMGLILPDKGDIFVDGENLVKMDKKQLLKLRRKFGMLFQGAALFDSMNVYENVAFPLREHTKFKEDEIKNIVMEKLRLVGLVNVENKMPSELSGGMRKRVGLARAIALEPQIILYDEPTTGLDPIMRDMVDNLIYDTQKELDVTSVVISHDIDSTNKIGDYVSMIYNGKTIINDTIDNFRMTDDPYVKQFLTGSMEGPIKVN</sequence>
<proteinExistence type="predicted"/>
<dbReference type="InterPro" id="IPR003593">
    <property type="entry name" value="AAA+_ATPase"/>
</dbReference>
<comment type="caution">
    <text evidence="5">The sequence shown here is derived from an EMBL/GenBank/DDBJ whole genome shotgun (WGS) entry which is preliminary data.</text>
</comment>